<keyword evidence="1" id="KW-0521">NADP</keyword>
<organism evidence="3 4">
    <name type="scientific">Oculimacula yallundae</name>
    <dbReference type="NCBI Taxonomy" id="86028"/>
    <lineage>
        <taxon>Eukaryota</taxon>
        <taxon>Fungi</taxon>
        <taxon>Dikarya</taxon>
        <taxon>Ascomycota</taxon>
        <taxon>Pezizomycotina</taxon>
        <taxon>Leotiomycetes</taxon>
        <taxon>Helotiales</taxon>
        <taxon>Ploettnerulaceae</taxon>
        <taxon>Oculimacula</taxon>
    </lineage>
</organism>
<evidence type="ECO:0000256" key="1">
    <source>
        <dbReference type="ARBA" id="ARBA00022857"/>
    </source>
</evidence>
<dbReference type="Proteomes" id="UP001595075">
    <property type="component" value="Unassembled WGS sequence"/>
</dbReference>
<name>A0ABR4D262_9HELO</name>
<evidence type="ECO:0000313" key="4">
    <source>
        <dbReference type="Proteomes" id="UP001595075"/>
    </source>
</evidence>
<comment type="caution">
    <text evidence="3">The sequence shown here is derived from an EMBL/GenBank/DDBJ whole genome shotgun (WGS) entry which is preliminary data.</text>
</comment>
<gene>
    <name evidence="3" type="ORF">VTL71DRAFT_860</name>
</gene>
<accession>A0ABR4D262</accession>
<dbReference type="PANTHER" id="PTHR47706:SF9">
    <property type="entry name" value="NMRA-LIKE DOMAIN-CONTAINING PROTEIN-RELATED"/>
    <property type="match status" value="1"/>
</dbReference>
<dbReference type="PANTHER" id="PTHR47706">
    <property type="entry name" value="NMRA-LIKE FAMILY PROTEIN"/>
    <property type="match status" value="1"/>
</dbReference>
<evidence type="ECO:0000313" key="3">
    <source>
        <dbReference type="EMBL" id="KAL2075917.1"/>
    </source>
</evidence>
<reference evidence="3 4" key="1">
    <citation type="journal article" date="2024" name="Commun. Biol.">
        <title>Comparative genomic analysis of thermophilic fungi reveals convergent evolutionary adaptations and gene losses.</title>
        <authorList>
            <person name="Steindorff A.S."/>
            <person name="Aguilar-Pontes M.V."/>
            <person name="Robinson A.J."/>
            <person name="Andreopoulos B."/>
            <person name="LaButti K."/>
            <person name="Kuo A."/>
            <person name="Mondo S."/>
            <person name="Riley R."/>
            <person name="Otillar R."/>
            <person name="Haridas S."/>
            <person name="Lipzen A."/>
            <person name="Grimwood J."/>
            <person name="Schmutz J."/>
            <person name="Clum A."/>
            <person name="Reid I.D."/>
            <person name="Moisan M.C."/>
            <person name="Butler G."/>
            <person name="Nguyen T.T.M."/>
            <person name="Dewar K."/>
            <person name="Conant G."/>
            <person name="Drula E."/>
            <person name="Henrissat B."/>
            <person name="Hansel C."/>
            <person name="Singer S."/>
            <person name="Hutchinson M.I."/>
            <person name="de Vries R.P."/>
            <person name="Natvig D.O."/>
            <person name="Powell A.J."/>
            <person name="Tsang A."/>
            <person name="Grigoriev I.V."/>
        </authorList>
    </citation>
    <scope>NUCLEOTIDE SEQUENCE [LARGE SCALE GENOMIC DNA]</scope>
    <source>
        <strain evidence="3 4">CBS 494.80</strain>
    </source>
</reference>
<evidence type="ECO:0000256" key="2">
    <source>
        <dbReference type="ARBA" id="ARBA00023002"/>
    </source>
</evidence>
<keyword evidence="2" id="KW-0560">Oxidoreductase</keyword>
<dbReference type="EMBL" id="JAZHXI010000001">
    <property type="protein sequence ID" value="KAL2075917.1"/>
    <property type="molecule type" value="Genomic_DNA"/>
</dbReference>
<protein>
    <submittedName>
        <fullName evidence="3">Uncharacterized protein</fullName>
    </submittedName>
</protein>
<dbReference type="InterPro" id="IPR051609">
    <property type="entry name" value="NmrA/Isoflavone_reductase-like"/>
</dbReference>
<sequence length="140" mass="15648">MEPQTAITMATTTHPQYPTSKPISPLPLLTTHLRDVKTLICILTGSDLHLSAPLIDASLSSSVDLFVPSEYGLDTSNEKIRDLLPPYRTRFEIQEKLRASGMRWKAIYAGIGLEEGMKTDGVLALMRFGGVWLFFLGRRR</sequence>
<proteinExistence type="predicted"/>
<dbReference type="Gene3D" id="3.40.50.720">
    <property type="entry name" value="NAD(P)-binding Rossmann-like Domain"/>
    <property type="match status" value="1"/>
</dbReference>
<keyword evidence="4" id="KW-1185">Reference proteome</keyword>